<evidence type="ECO:0000259" key="8">
    <source>
        <dbReference type="PROSITE" id="PS50819"/>
    </source>
</evidence>
<protein>
    <recommendedName>
        <fullName evidence="6">PhoH-like protein</fullName>
    </recommendedName>
</protein>
<keyword evidence="5" id="KW-0067">ATP-binding</keyword>
<keyword evidence="4" id="KW-0547">Nucleotide-binding</keyword>
<feature type="region of interest" description="Disordered" evidence="7">
    <location>
        <begin position="695"/>
        <end position="723"/>
    </location>
</feature>
<keyword evidence="3" id="KW-0963">Cytoplasm</keyword>
<dbReference type="SUPFAM" id="SSF55608">
    <property type="entry name" value="Homing endonucleases"/>
    <property type="match status" value="1"/>
</dbReference>
<gene>
    <name evidence="9" type="ORF">ACFPC0_29340</name>
</gene>
<dbReference type="InterPro" id="IPR036844">
    <property type="entry name" value="Hint_dom_sf"/>
</dbReference>
<comment type="caution">
    <text evidence="9">The sequence shown here is derived from an EMBL/GenBank/DDBJ whole genome shotgun (WGS) entry which is preliminary data.</text>
</comment>
<evidence type="ECO:0000313" key="9">
    <source>
        <dbReference type="EMBL" id="MFC4331805.1"/>
    </source>
</evidence>
<dbReference type="InterPro" id="IPR004042">
    <property type="entry name" value="Intein_endonuc_central"/>
</dbReference>
<dbReference type="EMBL" id="JBHSDP010000027">
    <property type="protein sequence ID" value="MFC4331805.1"/>
    <property type="molecule type" value="Genomic_DNA"/>
</dbReference>
<dbReference type="Gene3D" id="3.40.50.300">
    <property type="entry name" value="P-loop containing nucleotide triphosphate hydrolases"/>
    <property type="match status" value="2"/>
</dbReference>
<dbReference type="Pfam" id="PF14528">
    <property type="entry name" value="LAGLIDADG_3"/>
    <property type="match status" value="1"/>
</dbReference>
<evidence type="ECO:0000256" key="3">
    <source>
        <dbReference type="ARBA" id="ARBA00022490"/>
    </source>
</evidence>
<dbReference type="Proteomes" id="UP001595824">
    <property type="component" value="Unassembled WGS sequence"/>
</dbReference>
<sequence length="723" mass="78929">MTQTPAAKTPAQGQARAQFTVPAQHPMVTVLGSGDSLLRVIEKAFPGADIHVRGNEISAVGDTADVALIQRVFDEMMLVLRTGQPMTEDAVERSIAMLKASGNGEGDGQETPAEVLTQNILSSRGRTIRPKTLNQKRYVDAIDKHTIVFGIGPAGTGKTYLAMAKAVQALQSKQVNRIILTRPAVEAGERLGFLPGTLYEKIDPYLRPLYDALHDMIDPDSIPRLMAAGTIEVAPLAYMRGRAQPIFTNVLTPDGWHPIGDLQVGDLVIGSNGEPTPVLGVYPQGEKDIYRVTAQDGAWTLCCGEHLWTVRTASDKRRDKPWRVLETHEMIGNLRAAHARRYELPMLTAPVCFPEREVPMDPYALGLLLGDGCLTGSTTPSFATEDPELVAALESALPGVSVRPRGGPDYVLNRIKAPGDVITLENPVTGVLRKLALLGTRSFSKFVPDDYLQNSAEIRLAVLQGLLDSDGGPVTQSDRTCRIQYTTASIRLRDDVVQLVQSLGGVAYSRRRAAEGRKPGRARGQDVYHRRDTHILDIRLPEGIEPFRLARKRDRYHAAGGGGRPMRFVDSIEPAGREECVCIQVAAEDSLYVTQEYLLTHNTLNDAFIILDEAQNTSPEQMKMFLTRLGFDSKIVITGDVTQVDLPSGTKSGLRQVQDILEGVEDVHFSRLSSQDVVRHKLVGRIVDAYEKYDSTHGTENGGVSKGGRSRSAAGHGHGHKGK</sequence>
<dbReference type="InterPro" id="IPR051451">
    <property type="entry name" value="PhoH2-like"/>
</dbReference>
<dbReference type="PANTHER" id="PTHR30473:SF1">
    <property type="entry name" value="PHOH-LIKE PROTEIN"/>
    <property type="match status" value="1"/>
</dbReference>
<proteinExistence type="inferred from homology"/>
<dbReference type="Gene3D" id="2.170.16.10">
    <property type="entry name" value="Hedgehog/Intein (Hint) domain"/>
    <property type="match status" value="1"/>
</dbReference>
<keyword evidence="10" id="KW-1185">Reference proteome</keyword>
<comment type="subcellular location">
    <subcellularLocation>
        <location evidence="1">Cytoplasm</location>
    </subcellularLocation>
</comment>
<dbReference type="Pfam" id="PF02562">
    <property type="entry name" value="PhoH"/>
    <property type="match status" value="2"/>
</dbReference>
<dbReference type="SUPFAM" id="SSF52540">
    <property type="entry name" value="P-loop containing nucleoside triphosphate hydrolases"/>
    <property type="match status" value="2"/>
</dbReference>
<dbReference type="InterPro" id="IPR027417">
    <property type="entry name" value="P-loop_NTPase"/>
</dbReference>
<evidence type="ECO:0000256" key="7">
    <source>
        <dbReference type="SAM" id="MobiDB-lite"/>
    </source>
</evidence>
<evidence type="ECO:0000313" key="10">
    <source>
        <dbReference type="Proteomes" id="UP001595824"/>
    </source>
</evidence>
<dbReference type="InterPro" id="IPR004860">
    <property type="entry name" value="LAGLIDADG_dom"/>
</dbReference>
<dbReference type="RefSeq" id="WP_381743233.1">
    <property type="nucleotide sequence ID" value="NZ_JBHSDP010000027.1"/>
</dbReference>
<reference evidence="10" key="1">
    <citation type="journal article" date="2019" name="Int. J. Syst. Evol. Microbiol.">
        <title>The Global Catalogue of Microorganisms (GCM) 10K type strain sequencing project: providing services to taxonomists for standard genome sequencing and annotation.</title>
        <authorList>
            <consortium name="The Broad Institute Genomics Platform"/>
            <consortium name="The Broad Institute Genome Sequencing Center for Infectious Disease"/>
            <person name="Wu L."/>
            <person name="Ma J."/>
        </authorList>
    </citation>
    <scope>NUCLEOTIDE SEQUENCE [LARGE SCALE GENOMIC DNA]</scope>
    <source>
        <strain evidence="10">PCU 347</strain>
    </source>
</reference>
<organism evidence="9 10">
    <name type="scientific">Streptomyces andamanensis</name>
    <dbReference type="NCBI Taxonomy" id="1565035"/>
    <lineage>
        <taxon>Bacteria</taxon>
        <taxon>Bacillati</taxon>
        <taxon>Actinomycetota</taxon>
        <taxon>Actinomycetes</taxon>
        <taxon>Kitasatosporales</taxon>
        <taxon>Streptomycetaceae</taxon>
        <taxon>Streptomyces</taxon>
    </lineage>
</organism>
<comment type="similarity">
    <text evidence="2">Belongs to the PhoH family.</text>
</comment>
<evidence type="ECO:0000256" key="2">
    <source>
        <dbReference type="ARBA" id="ARBA00010393"/>
    </source>
</evidence>
<evidence type="ECO:0000256" key="1">
    <source>
        <dbReference type="ARBA" id="ARBA00004496"/>
    </source>
</evidence>
<dbReference type="SUPFAM" id="SSF51294">
    <property type="entry name" value="Hedgehog/intein (Hint) domain"/>
    <property type="match status" value="1"/>
</dbReference>
<evidence type="ECO:0000256" key="6">
    <source>
        <dbReference type="ARBA" id="ARBA00039970"/>
    </source>
</evidence>
<dbReference type="Gene3D" id="3.10.28.10">
    <property type="entry name" value="Homing endonucleases"/>
    <property type="match status" value="1"/>
</dbReference>
<evidence type="ECO:0000256" key="5">
    <source>
        <dbReference type="ARBA" id="ARBA00022840"/>
    </source>
</evidence>
<dbReference type="PROSITE" id="PS50819">
    <property type="entry name" value="INTEIN_ENDONUCLEASE"/>
    <property type="match status" value="1"/>
</dbReference>
<dbReference type="InterPro" id="IPR003714">
    <property type="entry name" value="PhoH"/>
</dbReference>
<feature type="domain" description="DOD-type homing endonuclease" evidence="8">
    <location>
        <begin position="364"/>
        <end position="505"/>
    </location>
</feature>
<dbReference type="InterPro" id="IPR027434">
    <property type="entry name" value="Homing_endonucl"/>
</dbReference>
<name>A0ABV8TML0_9ACTN</name>
<evidence type="ECO:0000256" key="4">
    <source>
        <dbReference type="ARBA" id="ARBA00022741"/>
    </source>
</evidence>
<dbReference type="PANTHER" id="PTHR30473">
    <property type="entry name" value="PROTEIN PHOH"/>
    <property type="match status" value="1"/>
</dbReference>
<accession>A0ABV8TML0</accession>